<dbReference type="GO" id="GO:0019843">
    <property type="term" value="F:rRNA binding"/>
    <property type="evidence" value="ECO:0007669"/>
    <property type="project" value="UniProtKB-UniRule"/>
</dbReference>
<dbReference type="InterPro" id="IPR005749">
    <property type="entry name" value="Ribosomal_uL15_bac-type"/>
</dbReference>
<keyword evidence="2 4" id="KW-0689">Ribosomal protein</keyword>
<comment type="function">
    <text evidence="4">Binds to the 23S rRNA.</text>
</comment>
<dbReference type="STRING" id="261317.BCTU_333"/>
<sequence>MYLNTLSLSLNNRKQKKRICRGIGSGFGKTGGRGHKGQKSRAGGKVRRGFEGGQTPLYRRIPKFGFISKKQRITAEVRTSELLKIKEKIDITLDVLKNLILSKKTIKFVKIIYSGNIFSPISISGLKVTKGARIIIESAGGCIK</sequence>
<dbReference type="NCBIfam" id="TIGR01071">
    <property type="entry name" value="rplO_bact"/>
    <property type="match status" value="1"/>
</dbReference>
<dbReference type="InterPro" id="IPR036227">
    <property type="entry name" value="Ribosomal_uL15/eL18_sf"/>
</dbReference>
<evidence type="ECO:0000256" key="3">
    <source>
        <dbReference type="ARBA" id="ARBA00023274"/>
    </source>
</evidence>
<dbReference type="Gene3D" id="3.100.10.10">
    <property type="match status" value="1"/>
</dbReference>
<name>F7WZN1_9GAMM</name>
<feature type="domain" description="Large ribosomal subunit protein uL15/eL18" evidence="6">
    <location>
        <begin position="85"/>
        <end position="142"/>
    </location>
</feature>
<organism evidence="7 8">
    <name type="scientific">Buchnera aphidicola</name>
    <name type="common">Cinara tujafilina</name>
    <dbReference type="NCBI Taxonomy" id="261317"/>
    <lineage>
        <taxon>Bacteria</taxon>
        <taxon>Pseudomonadati</taxon>
        <taxon>Pseudomonadota</taxon>
        <taxon>Gammaproteobacteria</taxon>
        <taxon>Enterobacterales</taxon>
        <taxon>Erwiniaceae</taxon>
        <taxon>Buchnera</taxon>
    </lineage>
</organism>
<protein>
    <recommendedName>
        <fullName evidence="4">Large ribosomal subunit protein uL15</fullName>
    </recommendedName>
</protein>
<dbReference type="eggNOG" id="COG0200">
    <property type="taxonomic scope" value="Bacteria"/>
</dbReference>
<evidence type="ECO:0000256" key="4">
    <source>
        <dbReference type="HAMAP-Rule" id="MF_01341"/>
    </source>
</evidence>
<dbReference type="HOGENOM" id="CLU_055188_4_2_6"/>
<dbReference type="PANTHER" id="PTHR12934:SF11">
    <property type="entry name" value="LARGE RIBOSOMAL SUBUNIT PROTEIN UL15M"/>
    <property type="match status" value="1"/>
</dbReference>
<feature type="compositionally biased region" description="Basic residues" evidence="5">
    <location>
        <begin position="32"/>
        <end position="46"/>
    </location>
</feature>
<evidence type="ECO:0000313" key="8">
    <source>
        <dbReference type="Proteomes" id="UP000006811"/>
    </source>
</evidence>
<feature type="region of interest" description="Disordered" evidence="5">
    <location>
        <begin position="27"/>
        <end position="46"/>
    </location>
</feature>
<comment type="subunit">
    <text evidence="4">Part of the 50S ribosomal subunit.</text>
</comment>
<dbReference type="GO" id="GO:0006412">
    <property type="term" value="P:translation"/>
    <property type="evidence" value="ECO:0007669"/>
    <property type="project" value="UniProtKB-UniRule"/>
</dbReference>
<evidence type="ECO:0000256" key="5">
    <source>
        <dbReference type="SAM" id="MobiDB-lite"/>
    </source>
</evidence>
<keyword evidence="3 4" id="KW-0687">Ribonucleoprotein</keyword>
<evidence type="ECO:0000256" key="2">
    <source>
        <dbReference type="ARBA" id="ARBA00022980"/>
    </source>
</evidence>
<dbReference type="GO" id="GO:0022625">
    <property type="term" value="C:cytosolic large ribosomal subunit"/>
    <property type="evidence" value="ECO:0007669"/>
    <property type="project" value="TreeGrafter"/>
</dbReference>
<evidence type="ECO:0000313" key="7">
    <source>
        <dbReference type="EMBL" id="AEH39898.1"/>
    </source>
</evidence>
<dbReference type="InterPro" id="IPR030878">
    <property type="entry name" value="Ribosomal_uL15"/>
</dbReference>
<dbReference type="AlphaFoldDB" id="F7WZN1"/>
<dbReference type="SUPFAM" id="SSF52080">
    <property type="entry name" value="Ribosomal proteins L15p and L18e"/>
    <property type="match status" value="1"/>
</dbReference>
<proteinExistence type="inferred from homology"/>
<dbReference type="Proteomes" id="UP000006811">
    <property type="component" value="Chromosome"/>
</dbReference>
<keyword evidence="4" id="KW-0699">rRNA-binding</keyword>
<keyword evidence="4" id="KW-0694">RNA-binding</keyword>
<reference evidence="7 8" key="1">
    <citation type="journal article" date="2011" name="Appl. Environ. Microbiol.">
        <title>The genome of Buchnera aphidicola from the aphid Cinara tujafilina provides new clues about the evolutionary history of metabolic losses in bacterial endosymbionts.</title>
        <authorList>
            <person name="Lamelas A."/>
            <person name="Gosalbes M.J."/>
            <person name="Moya A."/>
            <person name="Latorre A."/>
        </authorList>
    </citation>
    <scope>NUCLEOTIDE SEQUENCE [LARGE SCALE GENOMIC DNA]</scope>
    <source>
        <strain evidence="8">Cinara tujafilina</strain>
    </source>
</reference>
<dbReference type="PANTHER" id="PTHR12934">
    <property type="entry name" value="50S RIBOSOMAL PROTEIN L15"/>
    <property type="match status" value="1"/>
</dbReference>
<dbReference type="OrthoDB" id="9810293at2"/>
<accession>F7WZN1</accession>
<dbReference type="HAMAP" id="MF_01341">
    <property type="entry name" value="Ribosomal_uL15"/>
    <property type="match status" value="1"/>
</dbReference>
<dbReference type="KEGG" id="baj:BCTU_333"/>
<keyword evidence="8" id="KW-1185">Reference proteome</keyword>
<dbReference type="InterPro" id="IPR021131">
    <property type="entry name" value="Ribosomal_uL15/eL18"/>
</dbReference>
<evidence type="ECO:0000256" key="1">
    <source>
        <dbReference type="ARBA" id="ARBA00007320"/>
    </source>
</evidence>
<dbReference type="Pfam" id="PF00828">
    <property type="entry name" value="Ribosomal_L27A"/>
    <property type="match status" value="1"/>
</dbReference>
<dbReference type="GO" id="GO:0003735">
    <property type="term" value="F:structural constituent of ribosome"/>
    <property type="evidence" value="ECO:0007669"/>
    <property type="project" value="InterPro"/>
</dbReference>
<dbReference type="EMBL" id="CP001817">
    <property type="protein sequence ID" value="AEH39898.1"/>
    <property type="molecule type" value="Genomic_DNA"/>
</dbReference>
<gene>
    <name evidence="4 7" type="primary">rplO</name>
    <name evidence="7" type="ORF">BCTU_333</name>
</gene>
<comment type="similarity">
    <text evidence="1 4">Belongs to the universal ribosomal protein uL15 family.</text>
</comment>
<evidence type="ECO:0000259" key="6">
    <source>
        <dbReference type="Pfam" id="PF00828"/>
    </source>
</evidence>